<evidence type="ECO:0000256" key="1">
    <source>
        <dbReference type="SAM" id="MobiDB-lite"/>
    </source>
</evidence>
<proteinExistence type="predicted"/>
<protein>
    <submittedName>
        <fullName evidence="2">Uncharacterized protein</fullName>
    </submittedName>
</protein>
<feature type="compositionally biased region" description="Low complexity" evidence="1">
    <location>
        <begin position="94"/>
        <end position="120"/>
    </location>
</feature>
<feature type="non-terminal residue" evidence="2">
    <location>
        <position position="1"/>
    </location>
</feature>
<gene>
    <name evidence="2" type="ORF">PCOR1329_LOCUS16738</name>
</gene>
<accession>A0ABN9R477</accession>
<feature type="region of interest" description="Disordered" evidence="1">
    <location>
        <begin position="1"/>
        <end position="120"/>
    </location>
</feature>
<reference evidence="2" key="1">
    <citation type="submission" date="2023-10" db="EMBL/GenBank/DDBJ databases">
        <authorList>
            <person name="Chen Y."/>
            <person name="Shah S."/>
            <person name="Dougan E. K."/>
            <person name="Thang M."/>
            <person name="Chan C."/>
        </authorList>
    </citation>
    <scope>NUCLEOTIDE SEQUENCE [LARGE SCALE GENOMIC DNA]</scope>
</reference>
<comment type="caution">
    <text evidence="2">The sequence shown here is derived from an EMBL/GenBank/DDBJ whole genome shotgun (WGS) entry which is preliminary data.</text>
</comment>
<dbReference type="Proteomes" id="UP001189429">
    <property type="component" value="Unassembled WGS sequence"/>
</dbReference>
<keyword evidence="3" id="KW-1185">Reference proteome</keyword>
<feature type="compositionally biased region" description="Low complexity" evidence="1">
    <location>
        <begin position="38"/>
        <end position="78"/>
    </location>
</feature>
<dbReference type="EMBL" id="CAUYUJ010005146">
    <property type="protein sequence ID" value="CAK0812458.1"/>
    <property type="molecule type" value="Genomic_DNA"/>
</dbReference>
<evidence type="ECO:0000313" key="2">
    <source>
        <dbReference type="EMBL" id="CAK0812458.1"/>
    </source>
</evidence>
<feature type="non-terminal residue" evidence="2">
    <location>
        <position position="120"/>
    </location>
</feature>
<organism evidence="2 3">
    <name type="scientific">Prorocentrum cordatum</name>
    <dbReference type="NCBI Taxonomy" id="2364126"/>
    <lineage>
        <taxon>Eukaryota</taxon>
        <taxon>Sar</taxon>
        <taxon>Alveolata</taxon>
        <taxon>Dinophyceae</taxon>
        <taxon>Prorocentrales</taxon>
        <taxon>Prorocentraceae</taxon>
        <taxon>Prorocentrum</taxon>
    </lineage>
</organism>
<feature type="compositionally biased region" description="Pro residues" evidence="1">
    <location>
        <begin position="26"/>
        <end position="37"/>
    </location>
</feature>
<evidence type="ECO:0000313" key="3">
    <source>
        <dbReference type="Proteomes" id="UP001189429"/>
    </source>
</evidence>
<name>A0ABN9R477_9DINO</name>
<sequence>QGGRPELPRPRLAVRAGPRPQDPRQGHPPAPEPPGGAAPPVGVGARPEPAVAAPGRRRASGPAAVARGGPRRALAPSPATVPPPVRQEGAEQLGAAGSPPGRSAAAREPAAPARLEAAPA</sequence>